<evidence type="ECO:0000256" key="1">
    <source>
        <dbReference type="SAM" id="Phobius"/>
    </source>
</evidence>
<keyword evidence="1" id="KW-0472">Membrane</keyword>
<keyword evidence="3" id="KW-1185">Reference proteome</keyword>
<evidence type="ECO:0008006" key="4">
    <source>
        <dbReference type="Google" id="ProtNLM"/>
    </source>
</evidence>
<feature type="transmembrane region" description="Helical" evidence="1">
    <location>
        <begin position="20"/>
        <end position="37"/>
    </location>
</feature>
<feature type="transmembrane region" description="Helical" evidence="1">
    <location>
        <begin position="208"/>
        <end position="231"/>
    </location>
</feature>
<reference evidence="3" key="1">
    <citation type="submission" date="2018-07" db="EMBL/GenBank/DDBJ databases">
        <title>Genome sequencing of Paracoccus sp. SC2-6.</title>
        <authorList>
            <person name="Heo J."/>
            <person name="Kim S.-J."/>
            <person name="Kwon S.-W."/>
        </authorList>
    </citation>
    <scope>NUCLEOTIDE SEQUENCE [LARGE SCALE GENOMIC DNA]</scope>
    <source>
        <strain evidence="3">SC2-6</strain>
    </source>
</reference>
<dbReference type="OrthoDB" id="9794540at2"/>
<evidence type="ECO:0000313" key="3">
    <source>
        <dbReference type="Proteomes" id="UP000252023"/>
    </source>
</evidence>
<gene>
    <name evidence="2" type="ORF">DRW48_12025</name>
</gene>
<evidence type="ECO:0000313" key="2">
    <source>
        <dbReference type="EMBL" id="AXC51251.1"/>
    </source>
</evidence>
<sequence>MRRADAASAAHFSQPVRQILLMLIVLGLVGVGGTLAYRRIWPIFESNPWLNGTIAAVFALGVLTCFWQVVQLVASVSWIERFASRRVTALKNRVAPRTEGDGDAPPSLLAPLATLLGSTGPTAGLISTTAARSIQESVAARINEARDVTRYLSQLLIFLGLLGTFYGLATTIPGVVETIRALAPREGETGVQMFGELMTGLESQLGGMATAFSSSLLGLAGSLVVGLLDLFAGHGQNRFYRELEEWMTGFTRVGLAGPDDDGASLDHAAMAHFLDQLAQQTVALSEFYAQRDALHEQDQIAADERARGMARSVERLAEHVLSDGETAIERAAHLAHTLGRIADGQERLLAATTAAGQRPEGDPAARVGLRAVEGALHRLADGQERLILLTEAAAESRARSEDNPEARLHLRSIDSALQRMAEEQSANMADMLVDLRADLAVLTRTVRALGEPLPPSDHGA</sequence>
<organism evidence="2 3">
    <name type="scientific">Paracoccus suum</name>
    <dbReference type="NCBI Taxonomy" id="2259340"/>
    <lineage>
        <taxon>Bacteria</taxon>
        <taxon>Pseudomonadati</taxon>
        <taxon>Pseudomonadota</taxon>
        <taxon>Alphaproteobacteria</taxon>
        <taxon>Rhodobacterales</taxon>
        <taxon>Paracoccaceae</taxon>
        <taxon>Paracoccus</taxon>
    </lineage>
</organism>
<protein>
    <recommendedName>
        <fullName evidence="4">Biopolymer transporter ExbB</fullName>
    </recommendedName>
</protein>
<dbReference type="Proteomes" id="UP000252023">
    <property type="component" value="Chromosome"/>
</dbReference>
<keyword evidence="1" id="KW-1133">Transmembrane helix</keyword>
<feature type="transmembrane region" description="Helical" evidence="1">
    <location>
        <begin position="49"/>
        <end position="76"/>
    </location>
</feature>
<dbReference type="EMBL" id="CP030918">
    <property type="protein sequence ID" value="AXC51251.1"/>
    <property type="molecule type" value="Genomic_DNA"/>
</dbReference>
<accession>A0A344PPE6</accession>
<name>A0A344PPE6_9RHOB</name>
<proteinExistence type="predicted"/>
<feature type="transmembrane region" description="Helical" evidence="1">
    <location>
        <begin position="155"/>
        <end position="176"/>
    </location>
</feature>
<keyword evidence="1" id="KW-0812">Transmembrane</keyword>
<dbReference type="AlphaFoldDB" id="A0A344PPE6"/>
<dbReference type="KEGG" id="pars:DRW48_12025"/>